<name>A0ABP3IL59_9ACTN</name>
<dbReference type="Pfam" id="PF14023">
    <property type="entry name" value="Bestrophin-like"/>
    <property type="match status" value="1"/>
</dbReference>
<keyword evidence="1" id="KW-0472">Membrane</keyword>
<feature type="transmembrane region" description="Helical" evidence="1">
    <location>
        <begin position="178"/>
        <end position="197"/>
    </location>
</feature>
<keyword evidence="1" id="KW-0812">Transmembrane</keyword>
<feature type="transmembrane region" description="Helical" evidence="1">
    <location>
        <begin position="37"/>
        <end position="58"/>
    </location>
</feature>
<feature type="transmembrane region" description="Helical" evidence="1">
    <location>
        <begin position="204"/>
        <end position="223"/>
    </location>
</feature>
<keyword evidence="1" id="KW-1133">Transmembrane helix</keyword>
<keyword evidence="3" id="KW-1185">Reference proteome</keyword>
<evidence type="ECO:0000313" key="2">
    <source>
        <dbReference type="EMBL" id="GAA0409332.1"/>
    </source>
</evidence>
<accession>A0ABP3IL59</accession>
<feature type="transmembrane region" description="Helical" evidence="1">
    <location>
        <begin position="6"/>
        <end position="25"/>
    </location>
</feature>
<dbReference type="EMBL" id="BAAABX010000035">
    <property type="protein sequence ID" value="GAA0409332.1"/>
    <property type="molecule type" value="Genomic_DNA"/>
</dbReference>
<evidence type="ECO:0008006" key="4">
    <source>
        <dbReference type="Google" id="ProtNLM"/>
    </source>
</evidence>
<proteinExistence type="predicted"/>
<organism evidence="2 3">
    <name type="scientific">Streptomyces luteireticuli</name>
    <dbReference type="NCBI Taxonomy" id="173858"/>
    <lineage>
        <taxon>Bacteria</taxon>
        <taxon>Bacillati</taxon>
        <taxon>Actinomycetota</taxon>
        <taxon>Actinomycetes</taxon>
        <taxon>Kitasatosporales</taxon>
        <taxon>Streptomycetaceae</taxon>
        <taxon>Streptomyces</taxon>
    </lineage>
</organism>
<evidence type="ECO:0000256" key="1">
    <source>
        <dbReference type="SAM" id="Phobius"/>
    </source>
</evidence>
<protein>
    <recommendedName>
        <fullName evidence="4">DUF4239 domain-containing protein</fullName>
    </recommendedName>
</protein>
<dbReference type="InterPro" id="IPR025333">
    <property type="entry name" value="DUF4239"/>
</dbReference>
<dbReference type="RefSeq" id="WP_344024802.1">
    <property type="nucleotide sequence ID" value="NZ_BAAABX010000035.1"/>
</dbReference>
<sequence>MLVPSLVIMVSTAFAVCLTAFLLRRRKGHKVPDLPKGVEMAIGAVSGLFVFSFAFLAVNAQGQLDTARKATLAEAGALKDVYFVAQGLPSQERDDIRQRVVGYTHSVIDSEWPAMHEGHASESTVRGLDSLRLAVYRMPVPDEGSRAVRTEVSQRLQDVYVARRERLAQKDAEVPPPILSLMVGSGVVTLVFFALFGKPASRTHYLLLGVGAAGFAYMIYLVLALNHPYAGGISVGPAAYAEALLRYHQLTL</sequence>
<comment type="caution">
    <text evidence="2">The sequence shown here is derived from an EMBL/GenBank/DDBJ whole genome shotgun (WGS) entry which is preliminary data.</text>
</comment>
<dbReference type="Proteomes" id="UP001500879">
    <property type="component" value="Unassembled WGS sequence"/>
</dbReference>
<evidence type="ECO:0000313" key="3">
    <source>
        <dbReference type="Proteomes" id="UP001500879"/>
    </source>
</evidence>
<reference evidence="3" key="1">
    <citation type="journal article" date="2019" name="Int. J. Syst. Evol. Microbiol.">
        <title>The Global Catalogue of Microorganisms (GCM) 10K type strain sequencing project: providing services to taxonomists for standard genome sequencing and annotation.</title>
        <authorList>
            <consortium name="The Broad Institute Genomics Platform"/>
            <consortium name="The Broad Institute Genome Sequencing Center for Infectious Disease"/>
            <person name="Wu L."/>
            <person name="Ma J."/>
        </authorList>
    </citation>
    <scope>NUCLEOTIDE SEQUENCE [LARGE SCALE GENOMIC DNA]</scope>
    <source>
        <strain evidence="3">JCM 4788</strain>
    </source>
</reference>
<gene>
    <name evidence="2" type="ORF">GCM10010357_33000</name>
</gene>